<reference evidence="2" key="1">
    <citation type="submission" date="2019-02" db="EMBL/GenBank/DDBJ databases">
        <authorList>
            <person name="Gruber-Vodicka R. H."/>
            <person name="Seah K. B. B."/>
        </authorList>
    </citation>
    <scope>NUCLEOTIDE SEQUENCE</scope>
    <source>
        <strain evidence="1">BECK_DK161</strain>
        <strain evidence="2">BECK_DK47</strain>
    </source>
</reference>
<evidence type="ECO:0000313" key="1">
    <source>
        <dbReference type="EMBL" id="VFJ57409.1"/>
    </source>
</evidence>
<evidence type="ECO:0000313" key="2">
    <source>
        <dbReference type="EMBL" id="VFJ66420.1"/>
    </source>
</evidence>
<accession>A0A450TGR8</accession>
<organism evidence="2">
    <name type="scientific">Candidatus Kentrum sp. DK</name>
    <dbReference type="NCBI Taxonomy" id="2126562"/>
    <lineage>
        <taxon>Bacteria</taxon>
        <taxon>Pseudomonadati</taxon>
        <taxon>Pseudomonadota</taxon>
        <taxon>Gammaproteobacteria</taxon>
        <taxon>Candidatus Kentrum</taxon>
    </lineage>
</organism>
<dbReference type="AlphaFoldDB" id="A0A450TGR8"/>
<protein>
    <submittedName>
        <fullName evidence="2">Uncharacterized protein</fullName>
    </submittedName>
</protein>
<name>A0A450TGR8_9GAMM</name>
<dbReference type="EMBL" id="CAADEX010000168">
    <property type="protein sequence ID" value="VFJ66420.1"/>
    <property type="molecule type" value="Genomic_DNA"/>
</dbReference>
<dbReference type="EMBL" id="CAADEY010000059">
    <property type="protein sequence ID" value="VFJ57409.1"/>
    <property type="molecule type" value="Genomic_DNA"/>
</dbReference>
<proteinExistence type="predicted"/>
<sequence>MTSQGFDISTGAVEIGLSTAKAATKNANHENKKEKRSTEITENTDGIPGFFSVISVYSVDTLFLFGLKWGCL</sequence>
<gene>
    <name evidence="2" type="ORF">BECKDK2373B_GA0170837_11685</name>
    <name evidence="1" type="ORF">BECKDK2373C_GA0170839_105921</name>
</gene>